<feature type="transmembrane region" description="Helical" evidence="1">
    <location>
        <begin position="239"/>
        <end position="268"/>
    </location>
</feature>
<feature type="transmembrane region" description="Helical" evidence="1">
    <location>
        <begin position="98"/>
        <end position="125"/>
    </location>
</feature>
<protein>
    <submittedName>
        <fullName evidence="2">Uncharacterized protein YybS (DUF2232 family)</fullName>
    </submittedName>
</protein>
<accession>A0A561D932</accession>
<dbReference type="PANTHER" id="PTHR41324">
    <property type="entry name" value="MEMBRANE PROTEIN-RELATED"/>
    <property type="match status" value="1"/>
</dbReference>
<name>A0A561D932_9BACI</name>
<feature type="transmembrane region" description="Helical" evidence="1">
    <location>
        <begin position="175"/>
        <end position="196"/>
    </location>
</feature>
<dbReference type="InterPro" id="IPR018710">
    <property type="entry name" value="DUF2232"/>
</dbReference>
<evidence type="ECO:0000313" key="2">
    <source>
        <dbReference type="EMBL" id="TWD99638.1"/>
    </source>
</evidence>
<dbReference type="PANTHER" id="PTHR41324:SF1">
    <property type="entry name" value="DUF2232 DOMAIN-CONTAINING PROTEIN"/>
    <property type="match status" value="1"/>
</dbReference>
<feature type="transmembrane region" description="Helical" evidence="1">
    <location>
        <begin position="50"/>
        <end position="67"/>
    </location>
</feature>
<keyword evidence="3" id="KW-1185">Reference proteome</keyword>
<gene>
    <name evidence="2" type="ORF">FB550_107278</name>
</gene>
<sequence>MKNVRNLTEGAILLAALTVFLLITIYIPPLSVISVFILPLPFIMFSAKNNLKYIAVFFIAAIIISFISSSLQGLGLMALFGTAGVVMGYITQKTKSRSAVLIGGTLTFIIGLIIFYAVLVTVMNINFIHELNTMLEQSMKQSQAMLQALGKEDQVKLLQEQKANLIKNIKALAPGYLITVAIVYAFITQWICFPIAKRFGIPAPSWGKFRNLMLPKSLLWYYLAALGGYLLFHPQEGTYLYLVIVNARFILEWFIFLQGLACLFYIFYQRSFGKGFAIFIVILSFIIPIVHYIIMILGITDLGFDFRKRFAKKE</sequence>
<dbReference type="EMBL" id="VIVN01000007">
    <property type="protein sequence ID" value="TWD99638.1"/>
    <property type="molecule type" value="Genomic_DNA"/>
</dbReference>
<feature type="transmembrane region" description="Helical" evidence="1">
    <location>
        <begin position="275"/>
        <end position="299"/>
    </location>
</feature>
<evidence type="ECO:0000256" key="1">
    <source>
        <dbReference type="SAM" id="Phobius"/>
    </source>
</evidence>
<feature type="transmembrane region" description="Helical" evidence="1">
    <location>
        <begin position="217"/>
        <end position="233"/>
    </location>
</feature>
<dbReference type="Proteomes" id="UP000319671">
    <property type="component" value="Unassembled WGS sequence"/>
</dbReference>
<evidence type="ECO:0000313" key="3">
    <source>
        <dbReference type="Proteomes" id="UP000319671"/>
    </source>
</evidence>
<reference evidence="2 3" key="1">
    <citation type="submission" date="2019-06" db="EMBL/GenBank/DDBJ databases">
        <title>Sorghum-associated microbial communities from plants grown in Nebraska, USA.</title>
        <authorList>
            <person name="Schachtman D."/>
        </authorList>
    </citation>
    <scope>NUCLEOTIDE SEQUENCE [LARGE SCALE GENOMIC DNA]</scope>
    <source>
        <strain evidence="2 3">2482</strain>
    </source>
</reference>
<keyword evidence="1" id="KW-0812">Transmembrane</keyword>
<dbReference type="Pfam" id="PF09991">
    <property type="entry name" value="DUF2232"/>
    <property type="match status" value="1"/>
</dbReference>
<keyword evidence="1" id="KW-0472">Membrane</keyword>
<comment type="caution">
    <text evidence="2">The sequence shown here is derived from an EMBL/GenBank/DDBJ whole genome shotgun (WGS) entry which is preliminary data.</text>
</comment>
<proteinExistence type="predicted"/>
<dbReference type="AlphaFoldDB" id="A0A561D932"/>
<organism evidence="2 3">
    <name type="scientific">Neobacillus bataviensis</name>
    <dbReference type="NCBI Taxonomy" id="220685"/>
    <lineage>
        <taxon>Bacteria</taxon>
        <taxon>Bacillati</taxon>
        <taxon>Bacillota</taxon>
        <taxon>Bacilli</taxon>
        <taxon>Bacillales</taxon>
        <taxon>Bacillaceae</taxon>
        <taxon>Neobacillus</taxon>
    </lineage>
</organism>
<keyword evidence="1" id="KW-1133">Transmembrane helix</keyword>
<feature type="transmembrane region" description="Helical" evidence="1">
    <location>
        <begin position="12"/>
        <end position="38"/>
    </location>
</feature>
<dbReference type="RefSeq" id="WP_144566167.1">
    <property type="nucleotide sequence ID" value="NZ_VIVN01000007.1"/>
</dbReference>